<gene>
    <name evidence="2" type="ORF">RchiOBHm_Chr0c23g0500801</name>
    <name evidence="1" type="ORF">RchiOBHm_Chr5g0011671</name>
</gene>
<comment type="caution">
    <text evidence="1">The sequence shown here is derived from an EMBL/GenBank/DDBJ whole genome shotgun (WGS) entry which is preliminary data.</text>
</comment>
<evidence type="ECO:0000313" key="3">
    <source>
        <dbReference type="Proteomes" id="UP000238479"/>
    </source>
</evidence>
<dbReference type="Proteomes" id="UP000238479">
    <property type="component" value="Chromosome 5"/>
</dbReference>
<sequence length="45" mass="5530">MIDITFSYLLNFSEKKKKREMEGNKRQRRERFRMQLVTMKFGGSL</sequence>
<dbReference type="EMBL" id="PDCK01000022">
    <property type="protein sequence ID" value="PRQ60916.1"/>
    <property type="molecule type" value="Genomic_DNA"/>
</dbReference>
<evidence type="ECO:0000313" key="1">
    <source>
        <dbReference type="EMBL" id="PRQ29230.1"/>
    </source>
</evidence>
<protein>
    <submittedName>
        <fullName evidence="1">Uncharacterized protein</fullName>
    </submittedName>
</protein>
<dbReference type="AlphaFoldDB" id="A0A2P6Q4X6"/>
<keyword evidence="3" id="KW-1185">Reference proteome</keyword>
<organism evidence="1 3">
    <name type="scientific">Rosa chinensis</name>
    <name type="common">China rose</name>
    <dbReference type="NCBI Taxonomy" id="74649"/>
    <lineage>
        <taxon>Eukaryota</taxon>
        <taxon>Viridiplantae</taxon>
        <taxon>Streptophyta</taxon>
        <taxon>Embryophyta</taxon>
        <taxon>Tracheophyta</taxon>
        <taxon>Spermatophyta</taxon>
        <taxon>Magnoliopsida</taxon>
        <taxon>eudicotyledons</taxon>
        <taxon>Gunneridae</taxon>
        <taxon>Pentapetalae</taxon>
        <taxon>rosids</taxon>
        <taxon>fabids</taxon>
        <taxon>Rosales</taxon>
        <taxon>Rosaceae</taxon>
        <taxon>Rosoideae</taxon>
        <taxon>Rosoideae incertae sedis</taxon>
        <taxon>Rosa</taxon>
    </lineage>
</organism>
<dbReference type="Gramene" id="PRQ60916">
    <property type="protein sequence ID" value="PRQ60916"/>
    <property type="gene ID" value="RchiOBHm_Chr0c23g0500801"/>
</dbReference>
<dbReference type="Gramene" id="PRQ29230">
    <property type="protein sequence ID" value="PRQ29230"/>
    <property type="gene ID" value="RchiOBHm_Chr5g0011671"/>
</dbReference>
<name>A0A2P6Q4X6_ROSCH</name>
<reference evidence="1 3" key="1">
    <citation type="journal article" date="2018" name="Nat. Genet.">
        <title>The Rosa genome provides new insights in the design of modern roses.</title>
        <authorList>
            <person name="Bendahmane M."/>
        </authorList>
    </citation>
    <scope>NUCLEOTIDE SEQUENCE [LARGE SCALE GENOMIC DNA]</scope>
    <source>
        <strain evidence="3">cv. Old Blush</strain>
    </source>
</reference>
<evidence type="ECO:0000313" key="2">
    <source>
        <dbReference type="EMBL" id="PRQ60916.1"/>
    </source>
</evidence>
<accession>A0A2P6Q4X6</accession>
<dbReference type="EMBL" id="PDCK01000043">
    <property type="protein sequence ID" value="PRQ29230.1"/>
    <property type="molecule type" value="Genomic_DNA"/>
</dbReference>
<proteinExistence type="predicted"/>